<feature type="domain" description="NurA" evidence="1">
    <location>
        <begin position="88"/>
        <end position="350"/>
    </location>
</feature>
<evidence type="ECO:0000313" key="2">
    <source>
        <dbReference type="EMBL" id="CAD7766790.1"/>
    </source>
</evidence>
<dbReference type="SMART" id="SM00933">
    <property type="entry name" value="NurA"/>
    <property type="match status" value="1"/>
</dbReference>
<evidence type="ECO:0000259" key="1">
    <source>
        <dbReference type="SMART" id="SM00933"/>
    </source>
</evidence>
<dbReference type="InterPro" id="IPR018977">
    <property type="entry name" value="NurA_domain"/>
</dbReference>
<sequence>MLNIKDVGEELEQKIEAVRGYVRERSESSREYQQALEKLTIEPFGANNGLPRYSGARILEGGFIKPFVQQWKNHADAQNWMDRTLSNTTVGAVDGSQIYPDKTYNLPVAVIQTGSIYNKHTNAKSFKQRTNALIITPEEFEAAHVYTYSDEFVDARRFKAECEQMQELLHAHDQIFVLLDGSLILSHINALNKNIKDIYLEAIKKLLQTSTNTGNTLTAYTDNSHPHDLTHMLQKLYNLKKTKLQDTYLIQPYMPNWGDRTSAFLCDRDDRRATSESAQTKSILDRYGQFKDQIAFFYINLSNRVGRVEYPLWAHEHGLTETIANILRAESIIRGGYPDMLIQAHKAALIRNSEHSIFYTILENFCHTNHILLPKSTKQLHKKITVFV</sequence>
<reference evidence="2" key="1">
    <citation type="submission" date="2020-12" db="EMBL/GenBank/DDBJ databases">
        <authorList>
            <person name="Hahn C.J."/>
            <person name="Laso-Perez R."/>
            <person name="Vulcano F."/>
            <person name="Vaziourakis K.-M."/>
            <person name="Stokke R."/>
            <person name="Steen I.H."/>
            <person name="Teske A."/>
            <person name="Boetius A."/>
            <person name="Liebeke M."/>
            <person name="Amann R."/>
            <person name="Knittel K."/>
        </authorList>
    </citation>
    <scope>NUCLEOTIDE SEQUENCE</scope>
    <source>
        <strain evidence="2">Gfbio:c6db26ca-90af-429b-aeed-0e3e8aed0b5e:GoM-Arc1_AMV-AAA_792_C10</strain>
    </source>
</reference>
<protein>
    <submittedName>
        <fullName evidence="2">NurA domain protein</fullName>
    </submittedName>
</protein>
<proteinExistence type="predicted"/>
<gene>
    <name evidence="2" type="ORF">DNFNHJIP_00190</name>
</gene>
<dbReference type="AlphaFoldDB" id="A0A812A193"/>
<dbReference type="Pfam" id="PF09376">
    <property type="entry name" value="NurA"/>
    <property type="match status" value="1"/>
</dbReference>
<accession>A0A812A193</accession>
<dbReference type="Proteomes" id="UP000614580">
    <property type="component" value="Unassembled WGS sequence"/>
</dbReference>
<name>A0A812A193_9EURY</name>
<comment type="caution">
    <text evidence="2">The sequence shown here is derived from an EMBL/GenBank/DDBJ whole genome shotgun (WGS) entry which is preliminary data.</text>
</comment>
<organism evidence="2 3">
    <name type="scientific">Candidatus Argoarchaeum ethanivorans</name>
    <dbReference type="NCBI Taxonomy" id="2608793"/>
    <lineage>
        <taxon>Archaea</taxon>
        <taxon>Methanobacteriati</taxon>
        <taxon>Methanobacteriota</taxon>
        <taxon>Stenosarchaea group</taxon>
        <taxon>Methanomicrobia</taxon>
        <taxon>Methanosarcinales</taxon>
        <taxon>Methanosarcinales incertae sedis</taxon>
        <taxon>GOM Arc I cluster</taxon>
        <taxon>Candidatus Argoarchaeum</taxon>
    </lineage>
</organism>
<dbReference type="EMBL" id="CAJHZY010000014">
    <property type="protein sequence ID" value="CAD7766790.1"/>
    <property type="molecule type" value="Genomic_DNA"/>
</dbReference>
<evidence type="ECO:0000313" key="3">
    <source>
        <dbReference type="Proteomes" id="UP000614580"/>
    </source>
</evidence>